<keyword evidence="4" id="KW-1185">Reference proteome</keyword>
<comment type="caution">
    <text evidence="3">The sequence shown here is derived from an EMBL/GenBank/DDBJ whole genome shotgun (WGS) entry which is preliminary data.</text>
</comment>
<dbReference type="Gene3D" id="2.40.110.10">
    <property type="entry name" value="Butyryl-CoA Dehydrogenase, subunit A, domain 2"/>
    <property type="match status" value="1"/>
</dbReference>
<evidence type="ECO:0000313" key="3">
    <source>
        <dbReference type="EMBL" id="GLK69769.1"/>
    </source>
</evidence>
<dbReference type="InterPro" id="IPR009100">
    <property type="entry name" value="AcylCoA_DH/oxidase_NM_dom_sf"/>
</dbReference>
<feature type="domain" description="Acyl-CoA dehydrogenase C-terminal" evidence="2">
    <location>
        <begin position="255"/>
        <end position="378"/>
    </location>
</feature>
<dbReference type="SUPFAM" id="SSF56645">
    <property type="entry name" value="Acyl-CoA dehydrogenase NM domain-like"/>
    <property type="match status" value="1"/>
</dbReference>
<dbReference type="AlphaFoldDB" id="A0A9W6J5J1"/>
<dbReference type="GO" id="GO:0003995">
    <property type="term" value="F:acyl-CoA dehydrogenase activity"/>
    <property type="evidence" value="ECO:0007669"/>
    <property type="project" value="TreeGrafter"/>
</dbReference>
<name>A0A9W6J5J1_9HYPH</name>
<evidence type="ECO:0000313" key="4">
    <source>
        <dbReference type="Proteomes" id="UP001143372"/>
    </source>
</evidence>
<dbReference type="Proteomes" id="UP001143372">
    <property type="component" value="Unassembled WGS sequence"/>
</dbReference>
<proteinExistence type="predicted"/>
<evidence type="ECO:0000259" key="2">
    <source>
        <dbReference type="Pfam" id="PF08028"/>
    </source>
</evidence>
<dbReference type="InterPro" id="IPR036250">
    <property type="entry name" value="AcylCo_DH-like_C"/>
</dbReference>
<sequence>MGLHSKISIAPSAVATNRISLSDDLLAAVHDRAAEFDRQNRFFHEDLDDLRAAGYLKAAAPVEFGGGGLTLPQLLHEQARLAYHAPATALAVNMHLYWVGTAAYLWRRGDHSIDWILEEAVAGKIFAAGHGEPGNDLGLAGSSVAAEPLADGAYSFHGRKIFTSLSPVWDWLGVHGLDSSDPANPRIVHAFIRRQDPGHRTEETWDAHGVRATKSDDTVLEGVIAPGRHVARVLPAGPPADPFIDGIISSAVLPIGAVYYGVARRAFDLAVEGAKRRISPALNGRTYAHHPQTQTEIAKASIELDSIWAYLSQVADEWVRGEDHGLLWPTKLLGAKQHAVDGARRVVDRATKVAGASSLSKRAELERLSRDVRSGPFHPPNTDATHDLIGQIHLGVFPPVAQAAE</sequence>
<organism evidence="3 4">
    <name type="scientific">Hansschlegelia plantiphila</name>
    <dbReference type="NCBI Taxonomy" id="374655"/>
    <lineage>
        <taxon>Bacteria</taxon>
        <taxon>Pseudomonadati</taxon>
        <taxon>Pseudomonadota</taxon>
        <taxon>Alphaproteobacteria</taxon>
        <taxon>Hyphomicrobiales</taxon>
        <taxon>Methylopilaceae</taxon>
        <taxon>Hansschlegelia</taxon>
    </lineage>
</organism>
<accession>A0A9W6J5J1</accession>
<dbReference type="Gene3D" id="1.10.540.10">
    <property type="entry name" value="Acyl-CoA dehydrogenase/oxidase, N-terminal domain"/>
    <property type="match status" value="1"/>
</dbReference>
<gene>
    <name evidence="3" type="primary">acd_2</name>
    <name evidence="3" type="ORF">GCM10008179_34070</name>
</gene>
<dbReference type="InterPro" id="IPR046373">
    <property type="entry name" value="Acyl-CoA_Oxase/DH_mid-dom_sf"/>
</dbReference>
<dbReference type="PIRSF" id="PIRSF016578">
    <property type="entry name" value="HsaA"/>
    <property type="match status" value="1"/>
</dbReference>
<dbReference type="InterPro" id="IPR037069">
    <property type="entry name" value="AcylCoA_DH/ox_N_sf"/>
</dbReference>
<protein>
    <submittedName>
        <fullName evidence="3">Acyl-CoA dehydrogenase</fullName>
    </submittedName>
</protein>
<dbReference type="SUPFAM" id="SSF47203">
    <property type="entry name" value="Acyl-CoA dehydrogenase C-terminal domain-like"/>
    <property type="match status" value="1"/>
</dbReference>
<reference evidence="3" key="2">
    <citation type="submission" date="2023-01" db="EMBL/GenBank/DDBJ databases">
        <authorList>
            <person name="Sun Q."/>
            <person name="Evtushenko L."/>
        </authorList>
    </citation>
    <scope>NUCLEOTIDE SEQUENCE</scope>
    <source>
        <strain evidence="3">VKM B-2347</strain>
    </source>
</reference>
<dbReference type="EMBL" id="BSFI01000023">
    <property type="protein sequence ID" value="GLK69769.1"/>
    <property type="molecule type" value="Genomic_DNA"/>
</dbReference>
<dbReference type="PANTHER" id="PTHR43884">
    <property type="entry name" value="ACYL-COA DEHYDROGENASE"/>
    <property type="match status" value="1"/>
</dbReference>
<dbReference type="Gene3D" id="1.20.140.10">
    <property type="entry name" value="Butyryl-CoA Dehydrogenase, subunit A, domain 3"/>
    <property type="match status" value="1"/>
</dbReference>
<dbReference type="InterPro" id="IPR013107">
    <property type="entry name" value="Acyl-CoA_DH_C"/>
</dbReference>
<evidence type="ECO:0000256" key="1">
    <source>
        <dbReference type="ARBA" id="ARBA00023002"/>
    </source>
</evidence>
<dbReference type="GO" id="GO:0050660">
    <property type="term" value="F:flavin adenine dinucleotide binding"/>
    <property type="evidence" value="ECO:0007669"/>
    <property type="project" value="InterPro"/>
</dbReference>
<keyword evidence="1" id="KW-0560">Oxidoreductase</keyword>
<dbReference type="PANTHER" id="PTHR43884:SF25">
    <property type="entry name" value="ACYL-COA DEHYDROGENASE YDBM-RELATED"/>
    <property type="match status" value="1"/>
</dbReference>
<reference evidence="3" key="1">
    <citation type="journal article" date="2014" name="Int. J. Syst. Evol. Microbiol.">
        <title>Complete genome sequence of Corynebacterium casei LMG S-19264T (=DSM 44701T), isolated from a smear-ripened cheese.</title>
        <authorList>
            <consortium name="US DOE Joint Genome Institute (JGI-PGF)"/>
            <person name="Walter F."/>
            <person name="Albersmeier A."/>
            <person name="Kalinowski J."/>
            <person name="Ruckert C."/>
        </authorList>
    </citation>
    <scope>NUCLEOTIDE SEQUENCE</scope>
    <source>
        <strain evidence="3">VKM B-2347</strain>
    </source>
</reference>
<dbReference type="Pfam" id="PF08028">
    <property type="entry name" value="Acyl-CoA_dh_2"/>
    <property type="match status" value="1"/>
</dbReference>